<feature type="transmembrane region" description="Helical" evidence="1">
    <location>
        <begin position="220"/>
        <end position="243"/>
    </location>
</feature>
<feature type="transmembrane region" description="Helical" evidence="1">
    <location>
        <begin position="263"/>
        <end position="285"/>
    </location>
</feature>
<sequence>MNSFSINRFGKTLRWVLCTNFRSLLMWTIGAALVVFMCEMAYWKLATSHNSPFMMLQNFGEVGTVLFVIASVVLISSVVASINDKRKRESFMMLPSTNAEKYLALIVYSTVVCILCVFLAMVLGDTLRMAFLWGKDAMFGPRYEGECYSVVVDNRWWFGIYAGREVRWFDSTLPLLVFNLLPDYEAGWSWYGIMHVIVWFVSIIWIHSLYTLGGTLLRKYAFVVASVVFILLVVAFVKIMNYFDLYMLRSEGMDQAGNYSNWHIGLLAYFYTIVLPILSIANYWISFRIFKGFELITNKWFNYDFHK</sequence>
<evidence type="ECO:0000256" key="1">
    <source>
        <dbReference type="SAM" id="Phobius"/>
    </source>
</evidence>
<keyword evidence="1" id="KW-0472">Membrane</keyword>
<dbReference type="EMBL" id="SUYD01000002">
    <property type="protein sequence ID" value="MBE6265200.1"/>
    <property type="molecule type" value="Genomic_DNA"/>
</dbReference>
<gene>
    <name evidence="2" type="ORF">E7102_01815</name>
</gene>
<keyword evidence="1" id="KW-1133">Transmembrane helix</keyword>
<feature type="transmembrane region" description="Helical" evidence="1">
    <location>
        <begin position="21"/>
        <end position="42"/>
    </location>
</feature>
<organism evidence="2 3">
    <name type="scientific">Xylanibacter ruminicola</name>
    <name type="common">Prevotella ruminicola</name>
    <dbReference type="NCBI Taxonomy" id="839"/>
    <lineage>
        <taxon>Bacteria</taxon>
        <taxon>Pseudomonadati</taxon>
        <taxon>Bacteroidota</taxon>
        <taxon>Bacteroidia</taxon>
        <taxon>Bacteroidales</taxon>
        <taxon>Prevotellaceae</taxon>
        <taxon>Xylanibacter</taxon>
    </lineage>
</organism>
<evidence type="ECO:0000313" key="3">
    <source>
        <dbReference type="Proteomes" id="UP000763088"/>
    </source>
</evidence>
<feature type="transmembrane region" description="Helical" evidence="1">
    <location>
        <begin position="102"/>
        <end position="123"/>
    </location>
</feature>
<dbReference type="AlphaFoldDB" id="A0A928BQ01"/>
<reference evidence="2" key="1">
    <citation type="submission" date="2019-04" db="EMBL/GenBank/DDBJ databases">
        <title>Evolution of Biomass-Degrading Anaerobic Consortia Revealed by Metagenomics.</title>
        <authorList>
            <person name="Peng X."/>
        </authorList>
    </citation>
    <scope>NUCLEOTIDE SEQUENCE</scope>
    <source>
        <strain evidence="2">SIG141</strain>
    </source>
</reference>
<protein>
    <submittedName>
        <fullName evidence="2">Uncharacterized protein</fullName>
    </submittedName>
</protein>
<evidence type="ECO:0000313" key="2">
    <source>
        <dbReference type="EMBL" id="MBE6265200.1"/>
    </source>
</evidence>
<comment type="caution">
    <text evidence="2">The sequence shown here is derived from an EMBL/GenBank/DDBJ whole genome shotgun (WGS) entry which is preliminary data.</text>
</comment>
<name>A0A928BQ01_XYLRU</name>
<dbReference type="Proteomes" id="UP000763088">
    <property type="component" value="Unassembled WGS sequence"/>
</dbReference>
<accession>A0A928BQ01</accession>
<keyword evidence="1" id="KW-0812">Transmembrane</keyword>
<proteinExistence type="predicted"/>
<feature type="transmembrane region" description="Helical" evidence="1">
    <location>
        <begin position="188"/>
        <end position="208"/>
    </location>
</feature>
<feature type="transmembrane region" description="Helical" evidence="1">
    <location>
        <begin position="62"/>
        <end position="82"/>
    </location>
</feature>